<accession>A0A6I0K1G4</accession>
<organism evidence="1 2">
    <name type="scientific">Bacteroides uniformis</name>
    <dbReference type="NCBI Taxonomy" id="820"/>
    <lineage>
        <taxon>Bacteria</taxon>
        <taxon>Pseudomonadati</taxon>
        <taxon>Bacteroidota</taxon>
        <taxon>Bacteroidia</taxon>
        <taxon>Bacteroidales</taxon>
        <taxon>Bacteroidaceae</taxon>
        <taxon>Bacteroides</taxon>
    </lineage>
</organism>
<evidence type="ECO:0000313" key="2">
    <source>
        <dbReference type="Proteomes" id="UP000433928"/>
    </source>
</evidence>
<reference evidence="1 2" key="1">
    <citation type="journal article" date="2019" name="Nat. Med.">
        <title>A library of human gut bacterial isolates paired with longitudinal multiomics data enables mechanistic microbiome research.</title>
        <authorList>
            <person name="Poyet M."/>
            <person name="Groussin M."/>
            <person name="Gibbons S.M."/>
            <person name="Avila-Pacheco J."/>
            <person name="Jiang X."/>
            <person name="Kearney S.M."/>
            <person name="Perrotta A.R."/>
            <person name="Berdy B."/>
            <person name="Zhao S."/>
            <person name="Lieberman T.D."/>
            <person name="Swanson P.K."/>
            <person name="Smith M."/>
            <person name="Roesemann S."/>
            <person name="Alexander J.E."/>
            <person name="Rich S.A."/>
            <person name="Livny J."/>
            <person name="Vlamakis H."/>
            <person name="Clish C."/>
            <person name="Bullock K."/>
            <person name="Deik A."/>
            <person name="Scott J."/>
            <person name="Pierce K.A."/>
            <person name="Xavier R.J."/>
            <person name="Alm E.J."/>
        </authorList>
    </citation>
    <scope>NUCLEOTIDE SEQUENCE [LARGE SCALE GENOMIC DNA]</scope>
    <source>
        <strain evidence="1 2">BIOML-A27</strain>
    </source>
</reference>
<comment type="caution">
    <text evidence="1">The sequence shown here is derived from an EMBL/GenBank/DDBJ whole genome shotgun (WGS) entry which is preliminary data.</text>
</comment>
<proteinExistence type="predicted"/>
<gene>
    <name evidence="1" type="ORF">GAQ59_24590</name>
</gene>
<feature type="non-terminal residue" evidence="1">
    <location>
        <position position="1"/>
    </location>
</feature>
<name>A0A6I0K1G4_BACUN</name>
<dbReference type="Proteomes" id="UP000433928">
    <property type="component" value="Unassembled WGS sequence"/>
</dbReference>
<protein>
    <submittedName>
        <fullName evidence="1">SusC/RagA family TonB-linked outer membrane protein</fullName>
    </submittedName>
</protein>
<evidence type="ECO:0000313" key="1">
    <source>
        <dbReference type="EMBL" id="KAB4156385.1"/>
    </source>
</evidence>
<dbReference type="EMBL" id="WCUG01000296">
    <property type="protein sequence ID" value="KAB4156385.1"/>
    <property type="molecule type" value="Genomic_DNA"/>
</dbReference>
<dbReference type="AlphaFoldDB" id="A0A6I0K1G4"/>
<sequence length="286" mass="32636">YNTNKITEMDETEPNVEWQRKTGNRIYDYTSVAGLYESSFNNGVGGWNRYKFIQWASDANLIATSQQDAIDHPEKYPYNAASNGAQKLGTAVFKDLNGDRQIDSNDMIPDTYTIIPELIPTLNFGFEWKGFDARAVFTAYLNRDVFLSPAVAWSGWGNQGTPELVKTWGYYTDDPLDPRNVNVTYPRPTYGSYNAIDSDRDTGTYQNDIWIVNGNFLSLRNVEVGYSLPKRLIAKANLTKCRLYFSGYNLCTWSSVPDGCDPEKPMSYVWWYPKTRTFTFGINIGF</sequence>